<protein>
    <submittedName>
        <fullName evidence="1">Uncharacterized protein</fullName>
    </submittedName>
</protein>
<dbReference type="KEGG" id="erw:ERWE_CDS_09270"/>
<dbReference type="Proteomes" id="UP000001021">
    <property type="component" value="Chromosome"/>
</dbReference>
<dbReference type="KEGG" id="eru:Erum8760"/>
<organism evidence="1 2">
    <name type="scientific">Ehrlichia ruminantium (strain Welgevonden)</name>
    <dbReference type="NCBI Taxonomy" id="254945"/>
    <lineage>
        <taxon>Bacteria</taxon>
        <taxon>Pseudomonadati</taxon>
        <taxon>Pseudomonadota</taxon>
        <taxon>Alphaproteobacteria</taxon>
        <taxon>Rickettsiales</taxon>
        <taxon>Anaplasmataceae</taxon>
        <taxon>Ehrlichia</taxon>
    </lineage>
</organism>
<dbReference type="AlphaFoldDB" id="A0A0H3M2A2"/>
<evidence type="ECO:0000313" key="2">
    <source>
        <dbReference type="Proteomes" id="UP000001021"/>
    </source>
</evidence>
<proteinExistence type="predicted"/>
<dbReference type="GeneID" id="33057470"/>
<sequence>MDILNTNNETGSDIVYTEYPVSYAADQEPFVNLMITLSPTQTEDQYLVELLIEATNLDKGVLQSLYGKLTATLADNLLVLKYDDVSISLNRDSLLSLFNNIKVNKNTSLTE</sequence>
<name>A0A0H3M2A2_EHRRW</name>
<keyword evidence="2" id="KW-1185">Reference proteome</keyword>
<dbReference type="RefSeq" id="WP_011155554.1">
    <property type="nucleotide sequence ID" value="NC_005295.2"/>
</dbReference>
<accession>A0A0H3M2A2</accession>
<reference evidence="1 2" key="1">
    <citation type="journal article" date="2006" name="J. Bacteriol.">
        <title>Comparative genomic analysis of three strains of Ehrlichia ruminantium reveals an active process of genome size plasticity.</title>
        <authorList>
            <person name="Frutos R."/>
            <person name="Viari A."/>
            <person name="Ferraz C."/>
            <person name="Morgat A."/>
            <person name="Eychenie S."/>
            <person name="Kandassami Y."/>
            <person name="Chantal I."/>
            <person name="Bensaid A."/>
            <person name="Coissac E."/>
            <person name="Vachiery N."/>
            <person name="Demaille J."/>
            <person name="Martinez D."/>
        </authorList>
    </citation>
    <scope>NUCLEOTIDE SEQUENCE [LARGE SCALE GENOMIC DNA]</scope>
    <source>
        <strain evidence="1 2">Welgevonden</strain>
    </source>
</reference>
<gene>
    <name evidence="1" type="ordered locus">ERWE_CDS_09270</name>
</gene>
<evidence type="ECO:0000313" key="1">
    <source>
        <dbReference type="EMBL" id="CAI27421.1"/>
    </source>
</evidence>
<dbReference type="EMBL" id="CR925678">
    <property type="protein sequence ID" value="CAI27421.1"/>
    <property type="molecule type" value="Genomic_DNA"/>
</dbReference>
<dbReference type="HOGENOM" id="CLU_2154388_0_0_5"/>